<sequence length="163" mass="17279">MPTSTTSLASSPARPRTRSRGFTLLELMIVVAITGMASAAVAFALRDSTQTQLDREAQRLVALLEAARAESRATGVSLQWRATPGGFEFTDGIKPRPQRWDPTTLQARSETPVVLGPEPVIGPQTIRLSNSDAAGPSRWVTTDGLRAFEVRNAAPAGPTGAAP</sequence>
<evidence type="ECO:0000313" key="3">
    <source>
        <dbReference type="Proteomes" id="UP001321700"/>
    </source>
</evidence>
<dbReference type="InterPro" id="IPR045584">
    <property type="entry name" value="Pilin-like"/>
</dbReference>
<keyword evidence="1" id="KW-0812">Transmembrane</keyword>
<comment type="caution">
    <text evidence="2">The sequence shown here is derived from an EMBL/GenBank/DDBJ whole genome shotgun (WGS) entry which is preliminary data.</text>
</comment>
<gene>
    <name evidence="2" type="ORF">RAE19_05755</name>
</gene>
<name>A0ABU3KKD4_9BURK</name>
<dbReference type="Proteomes" id="UP001321700">
    <property type="component" value="Unassembled WGS sequence"/>
</dbReference>
<keyword evidence="1" id="KW-1133">Transmembrane helix</keyword>
<organism evidence="2 3">
    <name type="scientific">Rhodoferax potami</name>
    <dbReference type="NCBI Taxonomy" id="3068338"/>
    <lineage>
        <taxon>Bacteria</taxon>
        <taxon>Pseudomonadati</taxon>
        <taxon>Pseudomonadota</taxon>
        <taxon>Betaproteobacteria</taxon>
        <taxon>Burkholderiales</taxon>
        <taxon>Comamonadaceae</taxon>
        <taxon>Rhodoferax</taxon>
    </lineage>
</organism>
<accession>A0ABU3KKD4</accession>
<dbReference type="RefSeq" id="WP_313874014.1">
    <property type="nucleotide sequence ID" value="NZ_JAVBIK010000001.1"/>
</dbReference>
<dbReference type="NCBIfam" id="TIGR02532">
    <property type="entry name" value="IV_pilin_GFxxxE"/>
    <property type="match status" value="1"/>
</dbReference>
<dbReference type="Gene3D" id="3.30.700.10">
    <property type="entry name" value="Glycoprotein, Type 4 Pilin"/>
    <property type="match status" value="1"/>
</dbReference>
<dbReference type="PROSITE" id="PS00409">
    <property type="entry name" value="PROKAR_NTER_METHYL"/>
    <property type="match status" value="1"/>
</dbReference>
<keyword evidence="3" id="KW-1185">Reference proteome</keyword>
<proteinExistence type="predicted"/>
<evidence type="ECO:0000313" key="2">
    <source>
        <dbReference type="EMBL" id="MDT7518239.1"/>
    </source>
</evidence>
<dbReference type="EMBL" id="JAVBIK010000001">
    <property type="protein sequence ID" value="MDT7518239.1"/>
    <property type="molecule type" value="Genomic_DNA"/>
</dbReference>
<dbReference type="Pfam" id="PF07963">
    <property type="entry name" value="N_methyl"/>
    <property type="match status" value="1"/>
</dbReference>
<dbReference type="InterPro" id="IPR012902">
    <property type="entry name" value="N_methyl_site"/>
</dbReference>
<reference evidence="2 3" key="1">
    <citation type="submission" date="2023-08" db="EMBL/GenBank/DDBJ databases">
        <title>Rhodoferax potami sp. nov. and Rhodoferax mekongensis sp. nov., isolated from the Mekong River in Thailand.</title>
        <authorList>
            <person name="Kitikhun S."/>
            <person name="Charoenyingcharoen P."/>
            <person name="Siriarchawattana P."/>
            <person name="Likhitrattanapisal S."/>
            <person name="Nilsakha T."/>
            <person name="Chanpet A."/>
            <person name="Rattanawaree P."/>
            <person name="Ingsriswang S."/>
        </authorList>
    </citation>
    <scope>NUCLEOTIDE SEQUENCE [LARGE SCALE GENOMIC DNA]</scope>
    <source>
        <strain evidence="2 3">TBRC 17660</strain>
    </source>
</reference>
<keyword evidence="1" id="KW-0472">Membrane</keyword>
<evidence type="ECO:0000256" key="1">
    <source>
        <dbReference type="SAM" id="Phobius"/>
    </source>
</evidence>
<protein>
    <submittedName>
        <fullName evidence="2">Prepilin-type N-terminal cleavage/methylation domain-containing protein</fullName>
    </submittedName>
</protein>
<feature type="transmembrane region" description="Helical" evidence="1">
    <location>
        <begin position="21"/>
        <end position="45"/>
    </location>
</feature>
<dbReference type="SUPFAM" id="SSF54523">
    <property type="entry name" value="Pili subunits"/>
    <property type="match status" value="1"/>
</dbReference>